<dbReference type="OrthoDB" id="3692595at2759"/>
<dbReference type="SUPFAM" id="SSF46689">
    <property type="entry name" value="Homeodomain-like"/>
    <property type="match status" value="1"/>
</dbReference>
<protein>
    <recommendedName>
        <fullName evidence="1">HTH psq-type domain-containing protein</fullName>
    </recommendedName>
</protein>
<dbReference type="Gene3D" id="1.10.260.40">
    <property type="entry name" value="lambda repressor-like DNA-binding domains"/>
    <property type="match status" value="1"/>
</dbReference>
<dbReference type="AlphaFoldDB" id="E3RLM2"/>
<evidence type="ECO:0000259" key="1">
    <source>
        <dbReference type="Pfam" id="PF05225"/>
    </source>
</evidence>
<organism evidence="3">
    <name type="scientific">Pyrenophora teres f. teres (strain 0-1)</name>
    <name type="common">Barley net blotch fungus</name>
    <name type="synonym">Drechslera teres f. teres</name>
    <dbReference type="NCBI Taxonomy" id="861557"/>
    <lineage>
        <taxon>Eukaryota</taxon>
        <taxon>Fungi</taxon>
        <taxon>Dikarya</taxon>
        <taxon>Ascomycota</taxon>
        <taxon>Pezizomycotina</taxon>
        <taxon>Dothideomycetes</taxon>
        <taxon>Pleosporomycetidae</taxon>
        <taxon>Pleosporales</taxon>
        <taxon>Pleosporineae</taxon>
        <taxon>Pleosporaceae</taxon>
        <taxon>Pyrenophora</taxon>
    </lineage>
</organism>
<dbReference type="KEGG" id="pte:PTT_09275"/>
<proteinExistence type="predicted"/>
<dbReference type="InterPro" id="IPR007889">
    <property type="entry name" value="HTH_Psq"/>
</dbReference>
<gene>
    <name evidence="2" type="ORF">PTT_09275</name>
</gene>
<dbReference type="InterPro" id="IPR010982">
    <property type="entry name" value="Lambda_DNA-bd_dom_sf"/>
</dbReference>
<accession>E3RLM2</accession>
<dbReference type="EMBL" id="GL533877">
    <property type="protein sequence ID" value="EFQ93377.1"/>
    <property type="molecule type" value="Genomic_DNA"/>
</dbReference>
<evidence type="ECO:0000313" key="2">
    <source>
        <dbReference type="EMBL" id="EFQ93377.1"/>
    </source>
</evidence>
<name>E3RLM2_PYRTT</name>
<feature type="domain" description="HTH psq-type" evidence="1">
    <location>
        <begin position="4"/>
        <end position="44"/>
    </location>
</feature>
<dbReference type="Pfam" id="PF05225">
    <property type="entry name" value="HTH_psq"/>
    <property type="match status" value="1"/>
</dbReference>
<keyword evidence="3" id="KW-1185">Reference proteome</keyword>
<dbReference type="InterPro" id="IPR009057">
    <property type="entry name" value="Homeodomain-like_sf"/>
</dbReference>
<sequence length="60" mass="6860">MDPIEQAIEAIESRESGASFSYREVAKVFGVDRTTLSRRHQGKTRPRKDAQAAVYLLHER</sequence>
<dbReference type="Proteomes" id="UP000001067">
    <property type="component" value="Unassembled WGS sequence"/>
</dbReference>
<evidence type="ECO:0000313" key="3">
    <source>
        <dbReference type="Proteomes" id="UP000001067"/>
    </source>
</evidence>
<reference evidence="2 3" key="1">
    <citation type="journal article" date="2010" name="Genome Biol.">
        <title>A first genome assembly of the barley fungal pathogen Pyrenophora teres f. teres.</title>
        <authorList>
            <person name="Ellwood S.R."/>
            <person name="Liu Z."/>
            <person name="Syme R.A."/>
            <person name="Lai Z."/>
            <person name="Hane J.K."/>
            <person name="Keiper F."/>
            <person name="Moffat C.S."/>
            <person name="Oliver R.P."/>
            <person name="Friesen T.L."/>
        </authorList>
    </citation>
    <scope>NUCLEOTIDE SEQUENCE [LARGE SCALE GENOMIC DNA]</scope>
    <source>
        <strain evidence="2 3">0-1</strain>
    </source>
</reference>
<dbReference type="GO" id="GO:0003677">
    <property type="term" value="F:DNA binding"/>
    <property type="evidence" value="ECO:0007669"/>
    <property type="project" value="InterPro"/>
</dbReference>
<dbReference type="HOGENOM" id="CLU_013929_17_3_1"/>